<dbReference type="InterPro" id="IPR011856">
    <property type="entry name" value="tRNA_endonuc-like_dom_sf"/>
</dbReference>
<dbReference type="EMBL" id="UOFT01000054">
    <property type="protein sequence ID" value="VAW96745.1"/>
    <property type="molecule type" value="Genomic_DNA"/>
</dbReference>
<dbReference type="NCBIfam" id="TIGR00252">
    <property type="entry name" value="YraN family protein"/>
    <property type="match status" value="1"/>
</dbReference>
<dbReference type="PANTHER" id="PTHR34039:SF1">
    <property type="entry name" value="UPF0102 PROTEIN YRAN"/>
    <property type="match status" value="1"/>
</dbReference>
<dbReference type="PANTHER" id="PTHR34039">
    <property type="entry name" value="UPF0102 PROTEIN YRAN"/>
    <property type="match status" value="1"/>
</dbReference>
<dbReference type="AlphaFoldDB" id="A0A3B0ZT84"/>
<gene>
    <name evidence="1" type="ORF">MNBD_GAMMA23-1315</name>
</gene>
<dbReference type="InterPro" id="IPR011335">
    <property type="entry name" value="Restrct_endonuc-II-like"/>
</dbReference>
<dbReference type="NCBIfam" id="NF009150">
    <property type="entry name" value="PRK12497.1-3"/>
    <property type="match status" value="1"/>
</dbReference>
<name>A0A3B0ZT84_9ZZZZ</name>
<dbReference type="Gene3D" id="3.40.1350.10">
    <property type="match status" value="1"/>
</dbReference>
<dbReference type="CDD" id="cd20736">
    <property type="entry name" value="PoNe_Nuclease"/>
    <property type="match status" value="1"/>
</dbReference>
<evidence type="ECO:0000313" key="1">
    <source>
        <dbReference type="EMBL" id="VAW96745.1"/>
    </source>
</evidence>
<protein>
    <submittedName>
        <fullName evidence="1">Uncharacterized protein</fullName>
    </submittedName>
</protein>
<organism evidence="1">
    <name type="scientific">hydrothermal vent metagenome</name>
    <dbReference type="NCBI Taxonomy" id="652676"/>
    <lineage>
        <taxon>unclassified sequences</taxon>
        <taxon>metagenomes</taxon>
        <taxon>ecological metagenomes</taxon>
    </lineage>
</organism>
<dbReference type="InterPro" id="IPR003509">
    <property type="entry name" value="UPF0102_YraN-like"/>
</dbReference>
<dbReference type="HAMAP" id="MF_00048">
    <property type="entry name" value="UPF0102"/>
    <property type="match status" value="1"/>
</dbReference>
<dbReference type="Pfam" id="PF02021">
    <property type="entry name" value="UPF0102"/>
    <property type="match status" value="1"/>
</dbReference>
<sequence length="127" mass="14639">MTLLEKAKHLLTGETAEKDACQYLIQQKLKLICKNYHCRYGEIDLIMQDQQSLVFVEVRYRKHSQFGSGAESITINKQRKLIKTASHYLQKTSGSSQWAARFDVISISPDNKSKQSKIDWIKDAFQA</sequence>
<reference evidence="1" key="1">
    <citation type="submission" date="2018-06" db="EMBL/GenBank/DDBJ databases">
        <authorList>
            <person name="Zhirakovskaya E."/>
        </authorList>
    </citation>
    <scope>NUCLEOTIDE SEQUENCE</scope>
</reference>
<dbReference type="GO" id="GO:0003676">
    <property type="term" value="F:nucleic acid binding"/>
    <property type="evidence" value="ECO:0007669"/>
    <property type="project" value="InterPro"/>
</dbReference>
<accession>A0A3B0ZT84</accession>
<dbReference type="SUPFAM" id="SSF52980">
    <property type="entry name" value="Restriction endonuclease-like"/>
    <property type="match status" value="1"/>
</dbReference>
<proteinExistence type="inferred from homology"/>